<organism evidence="2">
    <name type="scientific">Anguilla anguilla</name>
    <name type="common">European freshwater eel</name>
    <name type="synonym">Muraena anguilla</name>
    <dbReference type="NCBI Taxonomy" id="7936"/>
    <lineage>
        <taxon>Eukaryota</taxon>
        <taxon>Metazoa</taxon>
        <taxon>Chordata</taxon>
        <taxon>Craniata</taxon>
        <taxon>Vertebrata</taxon>
        <taxon>Euteleostomi</taxon>
        <taxon>Actinopterygii</taxon>
        <taxon>Neopterygii</taxon>
        <taxon>Teleostei</taxon>
        <taxon>Anguilliformes</taxon>
        <taxon>Anguillidae</taxon>
        <taxon>Anguilla</taxon>
    </lineage>
</organism>
<proteinExistence type="predicted"/>
<name>A0A0E9W362_ANGAN</name>
<dbReference type="EMBL" id="GBXM01024624">
    <property type="protein sequence ID" value="JAH83953.1"/>
    <property type="molecule type" value="Transcribed_RNA"/>
</dbReference>
<sequence length="40" mass="4223">MVHRSSFPLGPSATFPSGSNQDPQGISVRNPSPQDTPLKS</sequence>
<reference evidence="2" key="2">
    <citation type="journal article" date="2015" name="Fish Shellfish Immunol.">
        <title>Early steps in the European eel (Anguilla anguilla)-Vibrio vulnificus interaction in the gills: Role of the RtxA13 toxin.</title>
        <authorList>
            <person name="Callol A."/>
            <person name="Pajuelo D."/>
            <person name="Ebbesson L."/>
            <person name="Teles M."/>
            <person name="MacKenzie S."/>
            <person name="Amaro C."/>
        </authorList>
    </citation>
    <scope>NUCLEOTIDE SEQUENCE</scope>
</reference>
<dbReference type="AlphaFoldDB" id="A0A0E9W362"/>
<accession>A0A0E9W362</accession>
<feature type="region of interest" description="Disordered" evidence="1">
    <location>
        <begin position="1"/>
        <end position="40"/>
    </location>
</feature>
<protein>
    <submittedName>
        <fullName evidence="2">Uncharacterized protein</fullName>
    </submittedName>
</protein>
<evidence type="ECO:0000313" key="2">
    <source>
        <dbReference type="EMBL" id="JAH83953.1"/>
    </source>
</evidence>
<evidence type="ECO:0000256" key="1">
    <source>
        <dbReference type="SAM" id="MobiDB-lite"/>
    </source>
</evidence>
<feature type="compositionally biased region" description="Polar residues" evidence="1">
    <location>
        <begin position="14"/>
        <end position="40"/>
    </location>
</feature>
<reference evidence="2" key="1">
    <citation type="submission" date="2014-11" db="EMBL/GenBank/DDBJ databases">
        <authorList>
            <person name="Amaro Gonzalez C."/>
        </authorList>
    </citation>
    <scope>NUCLEOTIDE SEQUENCE</scope>
</reference>